<name>A0ABR2A1T6_9ROSI</name>
<reference evidence="1 2" key="1">
    <citation type="journal article" date="2024" name="G3 (Bethesda)">
        <title>Genome assembly of Hibiscus sabdariffa L. provides insights into metabolisms of medicinal natural products.</title>
        <authorList>
            <person name="Kim T."/>
        </authorList>
    </citation>
    <scope>NUCLEOTIDE SEQUENCE [LARGE SCALE GENOMIC DNA]</scope>
    <source>
        <strain evidence="1">TK-2024</strain>
        <tissue evidence="1">Old leaves</tissue>
    </source>
</reference>
<protein>
    <submittedName>
        <fullName evidence="1">Uncharacterized protein</fullName>
    </submittedName>
</protein>
<organism evidence="1 2">
    <name type="scientific">Hibiscus sabdariffa</name>
    <name type="common">roselle</name>
    <dbReference type="NCBI Taxonomy" id="183260"/>
    <lineage>
        <taxon>Eukaryota</taxon>
        <taxon>Viridiplantae</taxon>
        <taxon>Streptophyta</taxon>
        <taxon>Embryophyta</taxon>
        <taxon>Tracheophyta</taxon>
        <taxon>Spermatophyta</taxon>
        <taxon>Magnoliopsida</taxon>
        <taxon>eudicotyledons</taxon>
        <taxon>Gunneridae</taxon>
        <taxon>Pentapetalae</taxon>
        <taxon>rosids</taxon>
        <taxon>malvids</taxon>
        <taxon>Malvales</taxon>
        <taxon>Malvaceae</taxon>
        <taxon>Malvoideae</taxon>
        <taxon>Hibiscus</taxon>
    </lineage>
</organism>
<dbReference type="Proteomes" id="UP001472677">
    <property type="component" value="Unassembled WGS sequence"/>
</dbReference>
<gene>
    <name evidence="1" type="ORF">V6N12_029108</name>
</gene>
<accession>A0ABR2A1T6</accession>
<evidence type="ECO:0000313" key="1">
    <source>
        <dbReference type="EMBL" id="KAK8486874.1"/>
    </source>
</evidence>
<sequence length="81" mass="8906">MVTESGAVEPPASYGASPRCHCPTYFDDSATLCLFGLRSSSLEMNGEESILHALRDCSIASNVWGRVIRPFEAPRIHEFAF</sequence>
<proteinExistence type="predicted"/>
<keyword evidence="2" id="KW-1185">Reference proteome</keyword>
<comment type="caution">
    <text evidence="1">The sequence shown here is derived from an EMBL/GenBank/DDBJ whole genome shotgun (WGS) entry which is preliminary data.</text>
</comment>
<evidence type="ECO:0000313" key="2">
    <source>
        <dbReference type="Proteomes" id="UP001472677"/>
    </source>
</evidence>
<dbReference type="EMBL" id="JBBPBM010001138">
    <property type="protein sequence ID" value="KAK8486874.1"/>
    <property type="molecule type" value="Genomic_DNA"/>
</dbReference>